<dbReference type="SMART" id="SM00422">
    <property type="entry name" value="HTH_MERR"/>
    <property type="match status" value="1"/>
</dbReference>
<evidence type="ECO:0000259" key="2">
    <source>
        <dbReference type="PROSITE" id="PS50937"/>
    </source>
</evidence>
<protein>
    <submittedName>
        <fullName evidence="3">MerR family transcriptional regulator</fullName>
    </submittedName>
</protein>
<dbReference type="PRINTS" id="PR00040">
    <property type="entry name" value="HTHMERR"/>
</dbReference>
<dbReference type="RefSeq" id="WP_200128678.1">
    <property type="nucleotide sequence ID" value="NZ_CP054705.1"/>
</dbReference>
<dbReference type="GO" id="GO:0003700">
    <property type="term" value="F:DNA-binding transcription factor activity"/>
    <property type="evidence" value="ECO:0007669"/>
    <property type="project" value="InterPro"/>
</dbReference>
<evidence type="ECO:0000313" key="4">
    <source>
        <dbReference type="Proteomes" id="UP000595823"/>
    </source>
</evidence>
<dbReference type="PANTHER" id="PTHR30204:SF96">
    <property type="entry name" value="CHROMOSOME-ANCHORING PROTEIN RACA"/>
    <property type="match status" value="1"/>
</dbReference>
<keyword evidence="4" id="KW-1185">Reference proteome</keyword>
<dbReference type="InterPro" id="IPR009061">
    <property type="entry name" value="DNA-bd_dom_put_sf"/>
</dbReference>
<dbReference type="PROSITE" id="PS50937">
    <property type="entry name" value="HTH_MERR_2"/>
    <property type="match status" value="1"/>
</dbReference>
<dbReference type="PROSITE" id="PS00552">
    <property type="entry name" value="HTH_MERR_1"/>
    <property type="match status" value="1"/>
</dbReference>
<accession>A0A7T6Z313</accession>
<dbReference type="CDD" id="cd01106">
    <property type="entry name" value="HTH_TipAL-Mta"/>
    <property type="match status" value="1"/>
</dbReference>
<dbReference type="InterPro" id="IPR047057">
    <property type="entry name" value="MerR_fam"/>
</dbReference>
<evidence type="ECO:0000313" key="3">
    <source>
        <dbReference type="EMBL" id="QQK76050.1"/>
    </source>
</evidence>
<evidence type="ECO:0000256" key="1">
    <source>
        <dbReference type="ARBA" id="ARBA00023125"/>
    </source>
</evidence>
<sequence length="113" mass="13145">MENKTFTVGKFAKLTGVTERTLRYYDRKGLLAPSEFNKQGHRLYTENDLFHLQRILTLKYLDFSLGDITKYLEKSGKDLKDSLAVQANLLEQKREHLDQVIGTIERVQAIIQE</sequence>
<dbReference type="Pfam" id="PF13411">
    <property type="entry name" value="MerR_1"/>
    <property type="match status" value="1"/>
</dbReference>
<name>A0A7T6Z313_9BACI</name>
<keyword evidence="1" id="KW-0238">DNA-binding</keyword>
<dbReference type="GO" id="GO:0003677">
    <property type="term" value="F:DNA binding"/>
    <property type="evidence" value="ECO:0007669"/>
    <property type="project" value="UniProtKB-KW"/>
</dbReference>
<dbReference type="EMBL" id="CP054705">
    <property type="protein sequence ID" value="QQK76050.1"/>
    <property type="molecule type" value="Genomic_DNA"/>
</dbReference>
<dbReference type="Proteomes" id="UP000595823">
    <property type="component" value="Chromosome"/>
</dbReference>
<organism evidence="3 4">
    <name type="scientific">Salicibibacter cibarius</name>
    <dbReference type="NCBI Taxonomy" id="2743000"/>
    <lineage>
        <taxon>Bacteria</taxon>
        <taxon>Bacillati</taxon>
        <taxon>Bacillota</taxon>
        <taxon>Bacilli</taxon>
        <taxon>Bacillales</taxon>
        <taxon>Bacillaceae</taxon>
        <taxon>Salicibibacter</taxon>
    </lineage>
</organism>
<dbReference type="KEGG" id="scia:HUG15_11110"/>
<feature type="domain" description="HTH merR-type" evidence="2">
    <location>
        <begin position="5"/>
        <end position="74"/>
    </location>
</feature>
<dbReference type="PANTHER" id="PTHR30204">
    <property type="entry name" value="REDOX-CYCLING DRUG-SENSING TRANSCRIPTIONAL ACTIVATOR SOXR"/>
    <property type="match status" value="1"/>
</dbReference>
<dbReference type="SUPFAM" id="SSF46955">
    <property type="entry name" value="Putative DNA-binding domain"/>
    <property type="match status" value="1"/>
</dbReference>
<reference evidence="3 4" key="1">
    <citation type="submission" date="2020-06" db="EMBL/GenBank/DDBJ databases">
        <title>Genomic analysis of Salicibibacter sp. NKC5-3.</title>
        <authorList>
            <person name="Oh Y.J."/>
        </authorList>
    </citation>
    <scope>NUCLEOTIDE SEQUENCE [LARGE SCALE GENOMIC DNA]</scope>
    <source>
        <strain evidence="3 4">NKC5-3</strain>
    </source>
</reference>
<dbReference type="AlphaFoldDB" id="A0A7T6Z313"/>
<proteinExistence type="predicted"/>
<dbReference type="InterPro" id="IPR000551">
    <property type="entry name" value="MerR-type_HTH_dom"/>
</dbReference>
<dbReference type="Gene3D" id="1.10.1660.10">
    <property type="match status" value="1"/>
</dbReference>
<gene>
    <name evidence="3" type="ORF">HUG15_11110</name>
</gene>